<dbReference type="GO" id="GO:0045892">
    <property type="term" value="P:negative regulation of DNA-templated transcription"/>
    <property type="evidence" value="ECO:0007669"/>
    <property type="project" value="InterPro"/>
</dbReference>
<dbReference type="Pfam" id="PF03965">
    <property type="entry name" value="Penicillinase_R"/>
    <property type="match status" value="1"/>
</dbReference>
<dbReference type="EMBL" id="BONZ01000031">
    <property type="protein sequence ID" value="GIH15182.1"/>
    <property type="molecule type" value="Genomic_DNA"/>
</dbReference>
<comment type="caution">
    <text evidence="5">The sequence shown here is derived from an EMBL/GenBank/DDBJ whole genome shotgun (WGS) entry which is preliminary data.</text>
</comment>
<accession>A0A8J3QRY7</accession>
<comment type="similarity">
    <text evidence="1">Belongs to the BlaI transcriptional regulatory family.</text>
</comment>
<evidence type="ECO:0000256" key="3">
    <source>
        <dbReference type="ARBA" id="ARBA00023125"/>
    </source>
</evidence>
<sequence length="126" mass="13836">MAGRPKKTHSGLAPLESAVMDVVWARAAPLSVRQVLDDLNSRRPEPFAYTTVMTVMNRLVAKGVLHRSGAARRYQYEATASDAAAIATREVIQTHGDAAIAHFVSEAKADPDLLRRLRALLDEETR</sequence>
<evidence type="ECO:0000256" key="1">
    <source>
        <dbReference type="ARBA" id="ARBA00011046"/>
    </source>
</evidence>
<evidence type="ECO:0000256" key="2">
    <source>
        <dbReference type="ARBA" id="ARBA00023015"/>
    </source>
</evidence>
<dbReference type="AlphaFoldDB" id="A0A8J3QRY7"/>
<proteinExistence type="inferred from homology"/>
<gene>
    <name evidence="5" type="ORF">Raf01_33540</name>
</gene>
<dbReference type="InterPro" id="IPR005650">
    <property type="entry name" value="BlaI_family"/>
</dbReference>
<dbReference type="InterPro" id="IPR036388">
    <property type="entry name" value="WH-like_DNA-bd_sf"/>
</dbReference>
<evidence type="ECO:0000313" key="5">
    <source>
        <dbReference type="EMBL" id="GIH15182.1"/>
    </source>
</evidence>
<dbReference type="Proteomes" id="UP000642748">
    <property type="component" value="Unassembled WGS sequence"/>
</dbReference>
<keyword evidence="6" id="KW-1185">Reference proteome</keyword>
<evidence type="ECO:0000256" key="4">
    <source>
        <dbReference type="ARBA" id="ARBA00023163"/>
    </source>
</evidence>
<keyword evidence="2" id="KW-0805">Transcription regulation</keyword>
<dbReference type="RefSeq" id="WP_203918821.1">
    <property type="nucleotide sequence ID" value="NZ_BONZ01000031.1"/>
</dbReference>
<dbReference type="GO" id="GO:0003677">
    <property type="term" value="F:DNA binding"/>
    <property type="evidence" value="ECO:0007669"/>
    <property type="project" value="UniProtKB-KW"/>
</dbReference>
<reference evidence="5" key="1">
    <citation type="submission" date="2021-01" db="EMBL/GenBank/DDBJ databases">
        <title>Whole genome shotgun sequence of Rugosimonospora africana NBRC 104875.</title>
        <authorList>
            <person name="Komaki H."/>
            <person name="Tamura T."/>
        </authorList>
    </citation>
    <scope>NUCLEOTIDE SEQUENCE</scope>
    <source>
        <strain evidence="5">NBRC 104875</strain>
    </source>
</reference>
<dbReference type="Gene3D" id="1.10.10.10">
    <property type="entry name" value="Winged helix-like DNA-binding domain superfamily/Winged helix DNA-binding domain"/>
    <property type="match status" value="1"/>
</dbReference>
<evidence type="ECO:0000313" key="6">
    <source>
        <dbReference type="Proteomes" id="UP000642748"/>
    </source>
</evidence>
<name>A0A8J3QRY7_9ACTN</name>
<dbReference type="SUPFAM" id="SSF46785">
    <property type="entry name" value="Winged helix' DNA-binding domain"/>
    <property type="match status" value="1"/>
</dbReference>
<protein>
    <submittedName>
        <fullName evidence="5">Penicillinase repressor</fullName>
    </submittedName>
</protein>
<organism evidence="5 6">
    <name type="scientific">Rugosimonospora africana</name>
    <dbReference type="NCBI Taxonomy" id="556532"/>
    <lineage>
        <taxon>Bacteria</taxon>
        <taxon>Bacillati</taxon>
        <taxon>Actinomycetota</taxon>
        <taxon>Actinomycetes</taxon>
        <taxon>Micromonosporales</taxon>
        <taxon>Micromonosporaceae</taxon>
        <taxon>Rugosimonospora</taxon>
    </lineage>
</organism>
<keyword evidence="3" id="KW-0238">DNA-binding</keyword>
<dbReference type="InterPro" id="IPR036390">
    <property type="entry name" value="WH_DNA-bd_sf"/>
</dbReference>
<keyword evidence="4" id="KW-0804">Transcription</keyword>